<dbReference type="SUPFAM" id="SSF51126">
    <property type="entry name" value="Pectin lyase-like"/>
    <property type="match status" value="1"/>
</dbReference>
<keyword evidence="7" id="KW-1185">Reference proteome</keyword>
<keyword evidence="2" id="KW-0964">Secreted</keyword>
<dbReference type="PANTHER" id="PTHR12338">
    <property type="entry name" value="AUTOTRANSPORTER"/>
    <property type="match status" value="1"/>
</dbReference>
<evidence type="ECO:0000259" key="5">
    <source>
        <dbReference type="SMART" id="SM00912"/>
    </source>
</evidence>
<name>A0ABV3X7C2_9FIRM</name>
<reference evidence="6 7" key="1">
    <citation type="submission" date="2023-04" db="EMBL/GenBank/DDBJ databases">
        <title>Genome Sequence of Selenomonas sputigena ATCC 33150.</title>
        <authorList>
            <person name="Miller D.P."/>
            <person name="Anvari S."/>
            <person name="Polson S.W."/>
            <person name="Macdonald M."/>
            <person name="Mcdowell J.V."/>
        </authorList>
    </citation>
    <scope>NUCLEOTIDE SEQUENCE [LARGE SCALE GENOMIC DNA]</scope>
    <source>
        <strain evidence="6 7">ATCC 33150</strain>
    </source>
</reference>
<dbReference type="Pfam" id="PF05860">
    <property type="entry name" value="TPS"/>
    <property type="match status" value="1"/>
</dbReference>
<dbReference type="NCBIfam" id="TIGR01901">
    <property type="entry name" value="adhes_NPXG"/>
    <property type="match status" value="1"/>
</dbReference>
<accession>A0ABV3X7C2</accession>
<evidence type="ECO:0000256" key="3">
    <source>
        <dbReference type="ARBA" id="ARBA00022729"/>
    </source>
</evidence>
<dbReference type="RefSeq" id="WP_368847820.1">
    <property type="nucleotide sequence ID" value="NZ_CP194411.1"/>
</dbReference>
<proteinExistence type="predicted"/>
<sequence length="198" mass="20885">MKHHHAKQLYRAVACALFAGIVAAPFAAQTAYALPIEGANAATNAGEANISTGGAVMDIVGKTQHNILRWEDFSIDSGEKVRFDGGAQTRDYLNLVTGEGASNIYGTIEGGRNVYLVNPHGILFAAGSQVNTGALYLSTANPADIAAATSTFKTNGTSPLSATAESTRFGCKNKRNGSRQTAVPFYYEREGSCFSARK</sequence>
<evidence type="ECO:0000256" key="2">
    <source>
        <dbReference type="ARBA" id="ARBA00022525"/>
    </source>
</evidence>
<comment type="subcellular location">
    <subcellularLocation>
        <location evidence="1">Secreted</location>
    </subcellularLocation>
</comment>
<protein>
    <submittedName>
        <fullName evidence="6">Filamentous hemagglutinin N-terminal domain-containing protein</fullName>
    </submittedName>
</protein>
<dbReference type="EMBL" id="JARVLH010000008">
    <property type="protein sequence ID" value="MEX5286098.1"/>
    <property type="molecule type" value="Genomic_DNA"/>
</dbReference>
<dbReference type="InterPro" id="IPR050909">
    <property type="entry name" value="Bact_Autotransporter_VF"/>
</dbReference>
<evidence type="ECO:0000256" key="4">
    <source>
        <dbReference type="SAM" id="SignalP"/>
    </source>
</evidence>
<feature type="chain" id="PRO_5046632867" evidence="4">
    <location>
        <begin position="28"/>
        <end position="198"/>
    </location>
</feature>
<dbReference type="InterPro" id="IPR011050">
    <property type="entry name" value="Pectin_lyase_fold/virulence"/>
</dbReference>
<dbReference type="PANTHER" id="PTHR12338:SF8">
    <property type="entry name" value="HEME_HEMOPEXIN-BINDING PROTEIN"/>
    <property type="match status" value="1"/>
</dbReference>
<dbReference type="InterPro" id="IPR012334">
    <property type="entry name" value="Pectin_lyas_fold"/>
</dbReference>
<keyword evidence="3 4" id="KW-0732">Signal</keyword>
<organism evidence="6 7">
    <name type="scientific">Selenomonas sputigena</name>
    <dbReference type="NCBI Taxonomy" id="69823"/>
    <lineage>
        <taxon>Bacteria</taxon>
        <taxon>Bacillati</taxon>
        <taxon>Bacillota</taxon>
        <taxon>Negativicutes</taxon>
        <taxon>Selenomonadales</taxon>
        <taxon>Selenomonadaceae</taxon>
        <taxon>Selenomonas</taxon>
    </lineage>
</organism>
<comment type="caution">
    <text evidence="6">The sequence shown here is derived from an EMBL/GenBank/DDBJ whole genome shotgun (WGS) entry which is preliminary data.</text>
</comment>
<dbReference type="Proteomes" id="UP001559623">
    <property type="component" value="Unassembled WGS sequence"/>
</dbReference>
<feature type="signal peptide" evidence="4">
    <location>
        <begin position="1"/>
        <end position="27"/>
    </location>
</feature>
<feature type="domain" description="Filamentous haemagglutinin FhaB/tRNA nuclease CdiA-like TPS" evidence="5">
    <location>
        <begin position="31"/>
        <end position="146"/>
    </location>
</feature>
<evidence type="ECO:0000313" key="6">
    <source>
        <dbReference type="EMBL" id="MEX5286098.1"/>
    </source>
</evidence>
<dbReference type="Gene3D" id="2.160.20.10">
    <property type="entry name" value="Single-stranded right-handed beta-helix, Pectin lyase-like"/>
    <property type="match status" value="1"/>
</dbReference>
<evidence type="ECO:0000313" key="7">
    <source>
        <dbReference type="Proteomes" id="UP001559623"/>
    </source>
</evidence>
<dbReference type="InterPro" id="IPR008638">
    <property type="entry name" value="FhaB/CdiA-like_TPS"/>
</dbReference>
<dbReference type="SMART" id="SM00912">
    <property type="entry name" value="Haemagg_act"/>
    <property type="match status" value="1"/>
</dbReference>
<gene>
    <name evidence="6" type="ORF">QCO44_10800</name>
</gene>
<evidence type="ECO:0000256" key="1">
    <source>
        <dbReference type="ARBA" id="ARBA00004613"/>
    </source>
</evidence>